<name>A0AAJ0XER6_HALSE</name>
<dbReference type="InterPro" id="IPR029787">
    <property type="entry name" value="Nucleotide_cyclase"/>
</dbReference>
<keyword evidence="3" id="KW-0175">Coiled coil</keyword>
<dbReference type="InterPro" id="IPR013656">
    <property type="entry name" value="PAS_4"/>
</dbReference>
<dbReference type="Pfam" id="PF08448">
    <property type="entry name" value="PAS_4"/>
    <property type="match status" value="1"/>
</dbReference>
<dbReference type="InterPro" id="IPR035919">
    <property type="entry name" value="EAL_sf"/>
</dbReference>
<accession>A0AAJ0XER6</accession>
<evidence type="ECO:0000256" key="2">
    <source>
        <dbReference type="ARBA" id="ARBA00022636"/>
    </source>
</evidence>
<dbReference type="Pfam" id="PF00990">
    <property type="entry name" value="GGDEF"/>
    <property type="match status" value="1"/>
</dbReference>
<dbReference type="PROSITE" id="PS50113">
    <property type="entry name" value="PAC"/>
    <property type="match status" value="1"/>
</dbReference>
<dbReference type="PANTHER" id="PTHR44757:SF2">
    <property type="entry name" value="BIOFILM ARCHITECTURE MAINTENANCE PROTEIN MBAA"/>
    <property type="match status" value="1"/>
</dbReference>
<dbReference type="InterPro" id="IPR000160">
    <property type="entry name" value="GGDEF_dom"/>
</dbReference>
<dbReference type="Gene3D" id="3.20.20.450">
    <property type="entry name" value="EAL domain"/>
    <property type="match status" value="1"/>
</dbReference>
<dbReference type="InterPro" id="IPR035965">
    <property type="entry name" value="PAS-like_dom_sf"/>
</dbReference>
<evidence type="ECO:0000256" key="3">
    <source>
        <dbReference type="SAM" id="Coils"/>
    </source>
</evidence>
<keyword evidence="8" id="KW-1185">Reference proteome</keyword>
<dbReference type="GO" id="GO:0071111">
    <property type="term" value="F:cyclic-guanylate-specific phosphodiesterase activity"/>
    <property type="evidence" value="ECO:0007669"/>
    <property type="project" value="UniProtKB-EC"/>
</dbReference>
<reference evidence="7" key="1">
    <citation type="submission" date="2017-05" db="EMBL/GenBank/DDBJ databases">
        <authorList>
            <person name="Imhoff J.F."/>
            <person name="Rahn T."/>
            <person name="Kuenzel S."/>
            <person name="Neulinger S.C."/>
        </authorList>
    </citation>
    <scope>NUCLEOTIDE SEQUENCE</scope>
    <source>
        <strain evidence="7">DSM 4395</strain>
    </source>
</reference>
<feature type="coiled-coil region" evidence="3">
    <location>
        <begin position="11"/>
        <end position="38"/>
    </location>
</feature>
<dbReference type="Gene3D" id="3.30.450.20">
    <property type="entry name" value="PAS domain"/>
    <property type="match status" value="1"/>
</dbReference>
<gene>
    <name evidence="7" type="ORF">CCR82_06475</name>
</gene>
<dbReference type="CDD" id="cd01948">
    <property type="entry name" value="EAL"/>
    <property type="match status" value="1"/>
</dbReference>
<dbReference type="PROSITE" id="PS50883">
    <property type="entry name" value="EAL"/>
    <property type="match status" value="1"/>
</dbReference>
<dbReference type="SUPFAM" id="SSF55785">
    <property type="entry name" value="PYP-like sensor domain (PAS domain)"/>
    <property type="match status" value="1"/>
</dbReference>
<dbReference type="SMART" id="SM00052">
    <property type="entry name" value="EAL"/>
    <property type="match status" value="1"/>
</dbReference>
<dbReference type="InterPro" id="IPR052155">
    <property type="entry name" value="Biofilm_reg_signaling"/>
</dbReference>
<dbReference type="EMBL" id="NHSF01000045">
    <property type="protein sequence ID" value="MBK5930179.1"/>
    <property type="molecule type" value="Genomic_DNA"/>
</dbReference>
<keyword evidence="2" id="KW-0973">c-di-GMP</keyword>
<evidence type="ECO:0000313" key="8">
    <source>
        <dbReference type="Proteomes" id="UP001296967"/>
    </source>
</evidence>
<evidence type="ECO:0000259" key="4">
    <source>
        <dbReference type="PROSITE" id="PS50113"/>
    </source>
</evidence>
<dbReference type="NCBIfam" id="TIGR00254">
    <property type="entry name" value="GGDEF"/>
    <property type="match status" value="1"/>
</dbReference>
<proteinExistence type="predicted"/>
<dbReference type="PANTHER" id="PTHR44757">
    <property type="entry name" value="DIGUANYLATE CYCLASE DGCP"/>
    <property type="match status" value="1"/>
</dbReference>
<dbReference type="Gene3D" id="3.30.70.270">
    <property type="match status" value="1"/>
</dbReference>
<dbReference type="Pfam" id="PF00563">
    <property type="entry name" value="EAL"/>
    <property type="match status" value="1"/>
</dbReference>
<feature type="domain" description="PAC" evidence="4">
    <location>
        <begin position="277"/>
        <end position="327"/>
    </location>
</feature>
<feature type="domain" description="GGDEF" evidence="6">
    <location>
        <begin position="360"/>
        <end position="495"/>
    </location>
</feature>
<dbReference type="InterPro" id="IPR000700">
    <property type="entry name" value="PAS-assoc_C"/>
</dbReference>
<dbReference type="PROSITE" id="PS50887">
    <property type="entry name" value="GGDEF"/>
    <property type="match status" value="1"/>
</dbReference>
<protein>
    <recommendedName>
        <fullName evidence="1">cyclic-guanylate-specific phosphodiesterase</fullName>
        <ecNumber evidence="1">3.1.4.52</ecNumber>
    </recommendedName>
</protein>
<dbReference type="InterPro" id="IPR043128">
    <property type="entry name" value="Rev_trsase/Diguanyl_cyclase"/>
</dbReference>
<organism evidence="7 8">
    <name type="scientific">Halochromatium salexigens</name>
    <name type="common">Chromatium salexigens</name>
    <dbReference type="NCBI Taxonomy" id="49447"/>
    <lineage>
        <taxon>Bacteria</taxon>
        <taxon>Pseudomonadati</taxon>
        <taxon>Pseudomonadota</taxon>
        <taxon>Gammaproteobacteria</taxon>
        <taxon>Chromatiales</taxon>
        <taxon>Chromatiaceae</taxon>
        <taxon>Halochromatium</taxon>
    </lineage>
</organism>
<dbReference type="AlphaFoldDB" id="A0AAJ0XER6"/>
<dbReference type="SMART" id="SM00267">
    <property type="entry name" value="GGDEF"/>
    <property type="match status" value="1"/>
</dbReference>
<dbReference type="InterPro" id="IPR001633">
    <property type="entry name" value="EAL_dom"/>
</dbReference>
<dbReference type="InterPro" id="IPR000014">
    <property type="entry name" value="PAS"/>
</dbReference>
<evidence type="ECO:0000313" key="7">
    <source>
        <dbReference type="EMBL" id="MBK5930179.1"/>
    </source>
</evidence>
<dbReference type="CDD" id="cd01949">
    <property type="entry name" value="GGDEF"/>
    <property type="match status" value="1"/>
</dbReference>
<dbReference type="SUPFAM" id="SSF141868">
    <property type="entry name" value="EAL domain-like"/>
    <property type="match status" value="1"/>
</dbReference>
<dbReference type="NCBIfam" id="TIGR00229">
    <property type="entry name" value="sensory_box"/>
    <property type="match status" value="1"/>
</dbReference>
<sequence length="765" mass="86333">MGETQTSQQAIDFYRQQYDELGSRLLRARNELRAARRDASRQRLIARIIQRLFALDGQETGDQRVDQHLGEHLVALLVEILQIDCAALLTQTRTGTLVIKHALGLKATFELSSSAPLSEQLANKLTEQVSSELNTALRAQGLQHWLLAVSAPSGMALLLAHRHQQTLETPLTFDDGDQAIAEAVLGFYLALTEQRHAKRALQSAKIDYRILFESAQDAFLVIDGRNTQLIDANRQAQRLLGANFAELRQRPLLSWLETPDPITWRRRWRRALTGRSEQVECRLRNAAGQPFWAELSLIRIGAAKRARLLLIARDISKRKEAEERLRHYAFRDELTQLPNRALMYRHMEAAIKRQRQEPGYRFALFFLDLDRFKTVNESLGHSLGDRLLIVIGQRLNACLEQDNSIARLGGDEFLILSNHIASPDAAEAMAQRLEQALKTPFTVSGQEIFTSASIGIVLADGRYDQPEALLRDADIAMYQAKRREGREHRYALFNPAMHARALADMEMERDLRRALERDEFVLQYQPIVRLDTGRVKGFEALVRWQHPEHGLVPPDRFIPLAEETLLILDLSRFVLAEACRQAVAWAAHFAEPPVVSVNLSGRQFISSQIADEVSDLSAQYGCPPSLINLEITESAILADKDMALAGMQALHARGFKLSMDDFGTGYSSLSYIHQFPFDYIKIDRSFINSLTEDVRTEAIVTAILRLAETLDKQVIAEGIETPEQHATLKRLGCGGGQGYLFSRPVDAPSALRLFQDAPWWDSANQ</sequence>
<dbReference type="CDD" id="cd00130">
    <property type="entry name" value="PAS"/>
    <property type="match status" value="1"/>
</dbReference>
<dbReference type="Proteomes" id="UP001296967">
    <property type="component" value="Unassembled WGS sequence"/>
</dbReference>
<dbReference type="RefSeq" id="WP_201244599.1">
    <property type="nucleotide sequence ID" value="NZ_NHSF01000045.1"/>
</dbReference>
<evidence type="ECO:0000259" key="5">
    <source>
        <dbReference type="PROSITE" id="PS50883"/>
    </source>
</evidence>
<dbReference type="EC" id="3.1.4.52" evidence="1"/>
<reference evidence="7" key="2">
    <citation type="journal article" date="2020" name="Microorganisms">
        <title>Osmotic Adaptation and Compatible Solute Biosynthesis of Phototrophic Bacteria as Revealed from Genome Analyses.</title>
        <authorList>
            <person name="Imhoff J.F."/>
            <person name="Rahn T."/>
            <person name="Kunzel S."/>
            <person name="Keller A."/>
            <person name="Neulinger S.C."/>
        </authorList>
    </citation>
    <scope>NUCLEOTIDE SEQUENCE</scope>
    <source>
        <strain evidence="7">DSM 4395</strain>
    </source>
</reference>
<dbReference type="FunFam" id="3.20.20.450:FF:000001">
    <property type="entry name" value="Cyclic di-GMP phosphodiesterase yahA"/>
    <property type="match status" value="1"/>
</dbReference>
<feature type="domain" description="EAL" evidence="5">
    <location>
        <begin position="504"/>
        <end position="758"/>
    </location>
</feature>
<evidence type="ECO:0000259" key="6">
    <source>
        <dbReference type="PROSITE" id="PS50887"/>
    </source>
</evidence>
<dbReference type="SMART" id="SM00091">
    <property type="entry name" value="PAS"/>
    <property type="match status" value="1"/>
</dbReference>
<dbReference type="SUPFAM" id="SSF55073">
    <property type="entry name" value="Nucleotide cyclase"/>
    <property type="match status" value="1"/>
</dbReference>
<evidence type="ECO:0000256" key="1">
    <source>
        <dbReference type="ARBA" id="ARBA00012282"/>
    </source>
</evidence>
<comment type="caution">
    <text evidence="7">The sequence shown here is derived from an EMBL/GenBank/DDBJ whole genome shotgun (WGS) entry which is preliminary data.</text>
</comment>